<dbReference type="PANTHER" id="PTHR35145">
    <property type="entry name" value="CYTOPLASMIC PROTEIN-RELATED"/>
    <property type="match status" value="1"/>
</dbReference>
<evidence type="ECO:0008006" key="3">
    <source>
        <dbReference type="Google" id="ProtNLM"/>
    </source>
</evidence>
<reference evidence="1 2" key="1">
    <citation type="submission" date="2018-04" db="EMBL/GenBank/DDBJ databases">
        <title>The genome sequence of Caulobacter sp. 744.</title>
        <authorList>
            <person name="Gao J."/>
            <person name="Sun J."/>
        </authorList>
    </citation>
    <scope>NUCLEOTIDE SEQUENCE [LARGE SCALE GENOMIC DNA]</scope>
    <source>
        <strain evidence="1 2">774</strain>
    </source>
</reference>
<dbReference type="PANTHER" id="PTHR35145:SF1">
    <property type="entry name" value="CYTOPLASMIC PROTEIN"/>
    <property type="match status" value="1"/>
</dbReference>
<sequence length="116" mass="12363">MTPKAFHEAAMALPAATMTVQWGDDQVYKVGGKMFAVIGTGVTHGGGASFKVSDVAYEVLIETGRAIAAPYLARAKWVKIADLASFDDAEVADWLKTAHALVSAKLTKKARAELRL</sequence>
<accession>A0A2T9K216</accession>
<dbReference type="EMBL" id="QDKQ01000037">
    <property type="protein sequence ID" value="PVM90029.1"/>
    <property type="molecule type" value="Genomic_DNA"/>
</dbReference>
<dbReference type="OrthoDB" id="9804614at2"/>
<dbReference type="AlphaFoldDB" id="A0A2T9K216"/>
<keyword evidence="2" id="KW-1185">Reference proteome</keyword>
<evidence type="ECO:0000313" key="2">
    <source>
        <dbReference type="Proteomes" id="UP000245073"/>
    </source>
</evidence>
<gene>
    <name evidence="1" type="ORF">DDF67_10465</name>
</gene>
<dbReference type="InterPro" id="IPR007351">
    <property type="entry name" value="YjbR"/>
</dbReference>
<evidence type="ECO:0000313" key="1">
    <source>
        <dbReference type="EMBL" id="PVM90029.1"/>
    </source>
</evidence>
<organism evidence="1 2">
    <name type="scientific">Caulobacter endophyticus</name>
    <dbReference type="NCBI Taxonomy" id="2172652"/>
    <lineage>
        <taxon>Bacteria</taxon>
        <taxon>Pseudomonadati</taxon>
        <taxon>Pseudomonadota</taxon>
        <taxon>Alphaproteobacteria</taxon>
        <taxon>Caulobacterales</taxon>
        <taxon>Caulobacteraceae</taxon>
        <taxon>Caulobacter</taxon>
    </lineage>
</organism>
<dbReference type="SUPFAM" id="SSF142906">
    <property type="entry name" value="YjbR-like"/>
    <property type="match status" value="1"/>
</dbReference>
<protein>
    <recommendedName>
        <fullName evidence="3">MmcQ/YjbR family DNA-binding protein</fullName>
    </recommendedName>
</protein>
<dbReference type="InterPro" id="IPR038056">
    <property type="entry name" value="YjbR-like_sf"/>
</dbReference>
<dbReference type="Proteomes" id="UP000245073">
    <property type="component" value="Unassembled WGS sequence"/>
</dbReference>
<name>A0A2T9K216_9CAUL</name>
<dbReference type="InterPro" id="IPR058532">
    <property type="entry name" value="YjbR/MT2646/Rv2570-like"/>
</dbReference>
<dbReference type="RefSeq" id="WP_109100846.1">
    <property type="nucleotide sequence ID" value="NZ_QDKQ01000037.1"/>
</dbReference>
<proteinExistence type="predicted"/>
<comment type="caution">
    <text evidence="1">The sequence shown here is derived from an EMBL/GenBank/DDBJ whole genome shotgun (WGS) entry which is preliminary data.</text>
</comment>
<dbReference type="Pfam" id="PF04237">
    <property type="entry name" value="YjbR"/>
    <property type="match status" value="1"/>
</dbReference>
<dbReference type="Gene3D" id="3.90.1150.30">
    <property type="match status" value="1"/>
</dbReference>